<keyword evidence="9" id="KW-1185">Reference proteome</keyword>
<evidence type="ECO:0000259" key="7">
    <source>
        <dbReference type="Pfam" id="PF02687"/>
    </source>
</evidence>
<feature type="transmembrane region" description="Helical" evidence="6">
    <location>
        <begin position="384"/>
        <end position="402"/>
    </location>
</feature>
<comment type="subcellular location">
    <subcellularLocation>
        <location evidence="1">Cell membrane</location>
        <topology evidence="1">Multi-pass membrane protein</topology>
    </subcellularLocation>
</comment>
<proteinExistence type="predicted"/>
<evidence type="ECO:0000256" key="5">
    <source>
        <dbReference type="ARBA" id="ARBA00023136"/>
    </source>
</evidence>
<keyword evidence="4 6" id="KW-1133">Transmembrane helix</keyword>
<keyword evidence="2" id="KW-1003">Cell membrane</keyword>
<comment type="caution">
    <text evidence="8">The sequence shown here is derived from an EMBL/GenBank/DDBJ whole genome shotgun (WGS) entry which is preliminary data.</text>
</comment>
<feature type="transmembrane region" description="Helical" evidence="6">
    <location>
        <begin position="196"/>
        <end position="216"/>
    </location>
</feature>
<evidence type="ECO:0000256" key="3">
    <source>
        <dbReference type="ARBA" id="ARBA00022692"/>
    </source>
</evidence>
<dbReference type="EMBL" id="BSVB01000001">
    <property type="protein sequence ID" value="GMA93618.1"/>
    <property type="molecule type" value="Genomic_DNA"/>
</dbReference>
<dbReference type="InterPro" id="IPR003838">
    <property type="entry name" value="ABC3_permease_C"/>
</dbReference>
<keyword evidence="3 6" id="KW-0812">Transmembrane</keyword>
<dbReference type="Pfam" id="PF02687">
    <property type="entry name" value="FtsX"/>
    <property type="match status" value="2"/>
</dbReference>
<dbReference type="RefSeq" id="WP_284252488.1">
    <property type="nucleotide sequence ID" value="NZ_BAAAQO010000003.1"/>
</dbReference>
<feature type="transmembrane region" description="Helical" evidence="6">
    <location>
        <begin position="322"/>
        <end position="346"/>
    </location>
</feature>
<reference evidence="9" key="1">
    <citation type="journal article" date="2019" name="Int. J. Syst. Evol. Microbiol.">
        <title>The Global Catalogue of Microorganisms (GCM) 10K type strain sequencing project: providing services to taxonomists for standard genome sequencing and annotation.</title>
        <authorList>
            <consortium name="The Broad Institute Genomics Platform"/>
            <consortium name="The Broad Institute Genome Sequencing Center for Infectious Disease"/>
            <person name="Wu L."/>
            <person name="Ma J."/>
        </authorList>
    </citation>
    <scope>NUCLEOTIDE SEQUENCE [LARGE SCALE GENOMIC DNA]</scope>
    <source>
        <strain evidence="9">NBRC 108894</strain>
    </source>
</reference>
<dbReference type="Proteomes" id="UP001157034">
    <property type="component" value="Unassembled WGS sequence"/>
</dbReference>
<evidence type="ECO:0000313" key="8">
    <source>
        <dbReference type="EMBL" id="GMA93618.1"/>
    </source>
</evidence>
<organism evidence="8 9">
    <name type="scientific">Pseudolysinimonas kribbensis</name>
    <dbReference type="NCBI Taxonomy" id="433641"/>
    <lineage>
        <taxon>Bacteria</taxon>
        <taxon>Bacillati</taxon>
        <taxon>Actinomycetota</taxon>
        <taxon>Actinomycetes</taxon>
        <taxon>Micrococcales</taxon>
        <taxon>Microbacteriaceae</taxon>
        <taxon>Pseudolysinimonas</taxon>
    </lineage>
</organism>
<feature type="transmembrane region" description="Helical" evidence="6">
    <location>
        <begin position="422"/>
        <end position="441"/>
    </location>
</feature>
<feature type="transmembrane region" description="Helical" evidence="6">
    <location>
        <begin position="145"/>
        <end position="165"/>
    </location>
</feature>
<evidence type="ECO:0000256" key="2">
    <source>
        <dbReference type="ARBA" id="ARBA00022475"/>
    </source>
</evidence>
<dbReference type="PANTHER" id="PTHR30287">
    <property type="entry name" value="MEMBRANE COMPONENT OF PREDICTED ABC SUPERFAMILY METABOLITE UPTAKE TRANSPORTER"/>
    <property type="match status" value="1"/>
</dbReference>
<sequence length="459" mass="47938">MRLRFSSVLVAGISSAFGVGLLQVTGLLTAQIGADDVTGSSSTVGLMLAILAWVFILIAVYVGAVVTSNTFSTIVAGRAREIALLRLLGSTARHQRLAISREGLVAGIAGAVAGALVGSLLAFGLERVSVAVGWFQEVGYSYLQPSLLFPLIAIVLTTWLASWVGSRRVLSVTPLQAIGGAQELSREEAVQRRGRNVLSLVLVILGAALLVLGMLLGLLSPVAVLIGVVGGILSFTGLVLGADVVMPPALRLVGRWFGRSAPARLAAENALRHPQRSSRATIGLVIGVTLITMFGVATASFADIIREQQRLQPEVYQGTEQMLTVVTGVFSVLIGFSALIAAVGLVNNLSLSVLQRTRELGLLRALGFSVRQVRRMILTESAQLTVTAIVLGLVLGTIYGWAGAQSLFGAITKGFVLPGVPWLIVGVIVVAGAALTAIASFTPTRRATRVTPIVALAVE</sequence>
<evidence type="ECO:0000256" key="1">
    <source>
        <dbReference type="ARBA" id="ARBA00004651"/>
    </source>
</evidence>
<name>A0ABQ6K200_9MICO</name>
<evidence type="ECO:0000313" key="9">
    <source>
        <dbReference type="Proteomes" id="UP001157034"/>
    </source>
</evidence>
<feature type="domain" description="ABC3 transporter permease C-terminal" evidence="7">
    <location>
        <begin position="332"/>
        <end position="452"/>
    </location>
</feature>
<accession>A0ABQ6K200</accession>
<feature type="transmembrane region" description="Helical" evidence="6">
    <location>
        <begin position="222"/>
        <end position="245"/>
    </location>
</feature>
<feature type="transmembrane region" description="Helical" evidence="6">
    <location>
        <begin position="103"/>
        <end position="125"/>
    </location>
</feature>
<feature type="domain" description="ABC3 transporter permease C-terminal" evidence="7">
    <location>
        <begin position="53"/>
        <end position="173"/>
    </location>
</feature>
<dbReference type="InterPro" id="IPR038766">
    <property type="entry name" value="Membrane_comp_ABC_pdt"/>
</dbReference>
<feature type="transmembrane region" description="Helical" evidence="6">
    <location>
        <begin position="46"/>
        <end position="66"/>
    </location>
</feature>
<protein>
    <recommendedName>
        <fullName evidence="7">ABC3 transporter permease C-terminal domain-containing protein</fullName>
    </recommendedName>
</protein>
<keyword evidence="5 6" id="KW-0472">Membrane</keyword>
<feature type="transmembrane region" description="Helical" evidence="6">
    <location>
        <begin position="282"/>
        <end position="302"/>
    </location>
</feature>
<dbReference type="PANTHER" id="PTHR30287:SF1">
    <property type="entry name" value="INNER MEMBRANE PROTEIN"/>
    <property type="match status" value="1"/>
</dbReference>
<evidence type="ECO:0000256" key="4">
    <source>
        <dbReference type="ARBA" id="ARBA00022989"/>
    </source>
</evidence>
<gene>
    <name evidence="8" type="ORF">GCM10025881_04420</name>
</gene>
<evidence type="ECO:0000256" key="6">
    <source>
        <dbReference type="SAM" id="Phobius"/>
    </source>
</evidence>